<organism evidence="1 2">
    <name type="scientific">Termitidicoccus mucosus</name>
    <dbReference type="NCBI Taxonomy" id="1184151"/>
    <lineage>
        <taxon>Bacteria</taxon>
        <taxon>Pseudomonadati</taxon>
        <taxon>Verrucomicrobiota</taxon>
        <taxon>Opitutia</taxon>
        <taxon>Opitutales</taxon>
        <taxon>Opitutaceae</taxon>
        <taxon>Termitidicoccus</taxon>
    </lineage>
</organism>
<dbReference type="Proteomes" id="UP000078486">
    <property type="component" value="Unassembled WGS sequence"/>
</dbReference>
<dbReference type="AlphaFoldDB" id="A0A178IN49"/>
<proteinExistence type="predicted"/>
<evidence type="ECO:0000313" key="2">
    <source>
        <dbReference type="Proteomes" id="UP000078486"/>
    </source>
</evidence>
<dbReference type="EMBL" id="LRRQ01000040">
    <property type="protein sequence ID" value="OAM91121.1"/>
    <property type="molecule type" value="Genomic_DNA"/>
</dbReference>
<gene>
    <name evidence="1" type="ORF">AW736_04930</name>
</gene>
<dbReference type="RefSeq" id="WP_068769112.1">
    <property type="nucleotide sequence ID" value="NZ_CP109796.1"/>
</dbReference>
<sequence>MSELLNYGLMAERHWREHCPRRVRELERKGLLRTALLEAQERTLDEMETLVRDLRKQGLTPQQAHDQAWEMVREKYLLLPTESPE</sequence>
<accession>A0A178IN49</accession>
<reference evidence="1 2" key="1">
    <citation type="submission" date="2016-01" db="EMBL/GenBank/DDBJ databases">
        <title>High potential of lignocellulose degradation of a new Verrucomicrobia species.</title>
        <authorList>
            <person name="Wang Y."/>
            <person name="Shi Y."/>
            <person name="Qiu Z."/>
            <person name="Liu S."/>
            <person name="Yang H."/>
        </authorList>
    </citation>
    <scope>NUCLEOTIDE SEQUENCE [LARGE SCALE GENOMIC DNA]</scope>
    <source>
        <strain evidence="1 2">TSB47</strain>
    </source>
</reference>
<dbReference type="OrthoDB" id="9134984at2"/>
<comment type="caution">
    <text evidence="1">The sequence shown here is derived from an EMBL/GenBank/DDBJ whole genome shotgun (WGS) entry which is preliminary data.</text>
</comment>
<keyword evidence="2" id="KW-1185">Reference proteome</keyword>
<protein>
    <submittedName>
        <fullName evidence="1">Uncharacterized protein</fullName>
    </submittedName>
</protein>
<evidence type="ECO:0000313" key="1">
    <source>
        <dbReference type="EMBL" id="OAM91121.1"/>
    </source>
</evidence>
<dbReference type="STRING" id="1184151.AW736_04930"/>
<name>A0A178IN49_9BACT</name>